<dbReference type="OrthoDB" id="9800684at2"/>
<dbReference type="RefSeq" id="WP_160936821.1">
    <property type="nucleotide sequence ID" value="NZ_SNVJ01000007.1"/>
</dbReference>
<dbReference type="AlphaFoldDB" id="A0A845BA93"/>
<organism evidence="2 3">
    <name type="scientific">Teichococcus coralli</name>
    <dbReference type="NCBI Taxonomy" id="2545983"/>
    <lineage>
        <taxon>Bacteria</taxon>
        <taxon>Pseudomonadati</taxon>
        <taxon>Pseudomonadota</taxon>
        <taxon>Alphaproteobacteria</taxon>
        <taxon>Acetobacterales</taxon>
        <taxon>Roseomonadaceae</taxon>
        <taxon>Roseomonas</taxon>
    </lineage>
</organism>
<proteinExistence type="predicted"/>
<dbReference type="Pfam" id="PF07883">
    <property type="entry name" value="Cupin_2"/>
    <property type="match status" value="1"/>
</dbReference>
<reference evidence="2 3" key="1">
    <citation type="submission" date="2019-03" db="EMBL/GenBank/DDBJ databases">
        <title>Roseomonas sp. a novel Roseomonas species isolated from Sea whip Gorgonian.</title>
        <authorList>
            <person name="Li F."/>
            <person name="Pan X."/>
            <person name="Huang S."/>
            <person name="Li Z."/>
            <person name="Meng B."/>
        </authorList>
    </citation>
    <scope>NUCLEOTIDE SEQUENCE [LARGE SCALE GENOMIC DNA]</scope>
    <source>
        <strain evidence="2 3">M0104</strain>
    </source>
</reference>
<evidence type="ECO:0000259" key="1">
    <source>
        <dbReference type="Pfam" id="PF07883"/>
    </source>
</evidence>
<dbReference type="Gene3D" id="2.60.120.10">
    <property type="entry name" value="Jelly Rolls"/>
    <property type="match status" value="1"/>
</dbReference>
<keyword evidence="3" id="KW-1185">Reference proteome</keyword>
<dbReference type="Proteomes" id="UP000460715">
    <property type="component" value="Unassembled WGS sequence"/>
</dbReference>
<evidence type="ECO:0000313" key="3">
    <source>
        <dbReference type="Proteomes" id="UP000460715"/>
    </source>
</evidence>
<dbReference type="CDD" id="cd06982">
    <property type="entry name" value="cupin_BauB-like"/>
    <property type="match status" value="1"/>
</dbReference>
<evidence type="ECO:0000313" key="2">
    <source>
        <dbReference type="EMBL" id="MXP63695.1"/>
    </source>
</evidence>
<gene>
    <name evidence="2" type="ORF">E0493_10080</name>
</gene>
<dbReference type="EMBL" id="SNVJ01000007">
    <property type="protein sequence ID" value="MXP63695.1"/>
    <property type="molecule type" value="Genomic_DNA"/>
</dbReference>
<dbReference type="InterPro" id="IPR011051">
    <property type="entry name" value="RmlC_Cupin_sf"/>
</dbReference>
<dbReference type="SUPFAM" id="SSF51182">
    <property type="entry name" value="RmlC-like cupins"/>
    <property type="match status" value="1"/>
</dbReference>
<dbReference type="InterPro" id="IPR014710">
    <property type="entry name" value="RmlC-like_jellyroll"/>
</dbReference>
<name>A0A845BA93_9PROT</name>
<accession>A0A845BA93</accession>
<comment type="caution">
    <text evidence="2">The sequence shown here is derived from an EMBL/GenBank/DDBJ whole genome shotgun (WGS) entry which is preliminary data.</text>
</comment>
<protein>
    <submittedName>
        <fullName evidence="2">Cupin domain-containing protein</fullName>
    </submittedName>
</protein>
<feature type="domain" description="Cupin type-2" evidence="1">
    <location>
        <begin position="37"/>
        <end position="108"/>
    </location>
</feature>
<dbReference type="InterPro" id="IPR013096">
    <property type="entry name" value="Cupin_2"/>
</dbReference>
<sequence length="115" mass="12520">MSPSNPGRPEAFEEPLRCRPPAIATVQIDNAEMRATRWDFPPGAETGWHRHGYRYIVVPLSAGQMLLELPGGETMEAELGSGASYERPPGAEHNVVNAGSEPFSFVEIELKGFPG</sequence>